<dbReference type="PROSITE" id="PS50850">
    <property type="entry name" value="MFS"/>
    <property type="match status" value="1"/>
</dbReference>
<feature type="transmembrane region" description="Helical" evidence="7">
    <location>
        <begin position="369"/>
        <end position="388"/>
    </location>
</feature>
<evidence type="ECO:0000256" key="2">
    <source>
        <dbReference type="ARBA" id="ARBA00022448"/>
    </source>
</evidence>
<dbReference type="OrthoDB" id="2130629at2759"/>
<keyword evidence="10" id="KW-1185">Reference proteome</keyword>
<dbReference type="AlphaFoldDB" id="A0A0C3MJ34"/>
<dbReference type="Gene3D" id="1.20.1720.10">
    <property type="entry name" value="Multidrug resistance protein D"/>
    <property type="match status" value="1"/>
</dbReference>
<evidence type="ECO:0000256" key="4">
    <source>
        <dbReference type="ARBA" id="ARBA00022989"/>
    </source>
</evidence>
<keyword evidence="5 7" id="KW-0472">Membrane</keyword>
<feature type="transmembrane region" description="Helical" evidence="7">
    <location>
        <begin position="431"/>
        <end position="455"/>
    </location>
</feature>
<reference evidence="9 10" key="1">
    <citation type="submission" date="2014-04" db="EMBL/GenBank/DDBJ databases">
        <authorList>
            <consortium name="DOE Joint Genome Institute"/>
            <person name="Kuo A."/>
            <person name="Girlanda M."/>
            <person name="Perotto S."/>
            <person name="Kohler A."/>
            <person name="Nagy L.G."/>
            <person name="Floudas D."/>
            <person name="Copeland A."/>
            <person name="Barry K.W."/>
            <person name="Cichocki N."/>
            <person name="Veneault-Fourrey C."/>
            <person name="LaButti K."/>
            <person name="Lindquist E.A."/>
            <person name="Lipzen A."/>
            <person name="Lundell T."/>
            <person name="Morin E."/>
            <person name="Murat C."/>
            <person name="Sun H."/>
            <person name="Tunlid A."/>
            <person name="Henrissat B."/>
            <person name="Grigoriev I.V."/>
            <person name="Hibbett D.S."/>
            <person name="Martin F."/>
            <person name="Nordberg H.P."/>
            <person name="Cantor M.N."/>
            <person name="Hua S.X."/>
        </authorList>
    </citation>
    <scope>NUCLEOTIDE SEQUENCE [LARGE SCALE GENOMIC DNA]</scope>
    <source>
        <strain evidence="9 10">MUT 4182</strain>
    </source>
</reference>
<dbReference type="GO" id="GO:0016020">
    <property type="term" value="C:membrane"/>
    <property type="evidence" value="ECO:0007669"/>
    <property type="project" value="UniProtKB-SubCell"/>
</dbReference>
<feature type="transmembrane region" description="Helical" evidence="7">
    <location>
        <begin position="394"/>
        <end position="419"/>
    </location>
</feature>
<dbReference type="STRING" id="1051891.A0A0C3MJ34"/>
<protein>
    <recommendedName>
        <fullName evidence="8">Major facilitator superfamily (MFS) profile domain-containing protein</fullName>
    </recommendedName>
</protein>
<reference evidence="10" key="2">
    <citation type="submission" date="2015-01" db="EMBL/GenBank/DDBJ databases">
        <title>Evolutionary Origins and Diversification of the Mycorrhizal Mutualists.</title>
        <authorList>
            <consortium name="DOE Joint Genome Institute"/>
            <consortium name="Mycorrhizal Genomics Consortium"/>
            <person name="Kohler A."/>
            <person name="Kuo A."/>
            <person name="Nagy L.G."/>
            <person name="Floudas D."/>
            <person name="Copeland A."/>
            <person name="Barry K.W."/>
            <person name="Cichocki N."/>
            <person name="Veneault-Fourrey C."/>
            <person name="LaButti K."/>
            <person name="Lindquist E.A."/>
            <person name="Lipzen A."/>
            <person name="Lundell T."/>
            <person name="Morin E."/>
            <person name="Murat C."/>
            <person name="Riley R."/>
            <person name="Ohm R."/>
            <person name="Sun H."/>
            <person name="Tunlid A."/>
            <person name="Henrissat B."/>
            <person name="Grigoriev I.V."/>
            <person name="Hibbett D.S."/>
            <person name="Martin F."/>
        </authorList>
    </citation>
    <scope>NUCLEOTIDE SEQUENCE [LARGE SCALE GENOMIC DNA]</scope>
    <source>
        <strain evidence="10">MUT 4182</strain>
    </source>
</reference>
<feature type="region of interest" description="Disordered" evidence="6">
    <location>
        <begin position="523"/>
        <end position="556"/>
    </location>
</feature>
<feature type="transmembrane region" description="Helical" evidence="7">
    <location>
        <begin position="128"/>
        <end position="149"/>
    </location>
</feature>
<feature type="compositionally biased region" description="Polar residues" evidence="6">
    <location>
        <begin position="540"/>
        <end position="550"/>
    </location>
</feature>
<feature type="transmembrane region" description="Helical" evidence="7">
    <location>
        <begin position="344"/>
        <end position="362"/>
    </location>
</feature>
<evidence type="ECO:0000313" key="9">
    <source>
        <dbReference type="EMBL" id="KIO33687.1"/>
    </source>
</evidence>
<dbReference type="Gene3D" id="1.20.1250.20">
    <property type="entry name" value="MFS general substrate transporter like domains"/>
    <property type="match status" value="1"/>
</dbReference>
<dbReference type="InterPro" id="IPR011701">
    <property type="entry name" value="MFS"/>
</dbReference>
<proteinExistence type="predicted"/>
<gene>
    <name evidence="9" type="ORF">M407DRAFT_241029</name>
</gene>
<evidence type="ECO:0000256" key="1">
    <source>
        <dbReference type="ARBA" id="ARBA00004141"/>
    </source>
</evidence>
<keyword evidence="4 7" id="KW-1133">Transmembrane helix</keyword>
<dbReference type="Proteomes" id="UP000054248">
    <property type="component" value="Unassembled WGS sequence"/>
</dbReference>
<dbReference type="GO" id="GO:0022857">
    <property type="term" value="F:transmembrane transporter activity"/>
    <property type="evidence" value="ECO:0007669"/>
    <property type="project" value="InterPro"/>
</dbReference>
<dbReference type="SUPFAM" id="SSF103473">
    <property type="entry name" value="MFS general substrate transporter"/>
    <property type="match status" value="1"/>
</dbReference>
<feature type="compositionally biased region" description="Basic and acidic residues" evidence="6">
    <location>
        <begin position="1"/>
        <end position="10"/>
    </location>
</feature>
<name>A0A0C3MJ34_9AGAM</name>
<feature type="transmembrane region" description="Helical" evidence="7">
    <location>
        <begin position="227"/>
        <end position="247"/>
    </location>
</feature>
<evidence type="ECO:0000259" key="8">
    <source>
        <dbReference type="PROSITE" id="PS50850"/>
    </source>
</evidence>
<dbReference type="PANTHER" id="PTHR42718:SF9">
    <property type="entry name" value="MAJOR FACILITATOR SUPERFAMILY MULTIDRUG TRANSPORTER MFSC"/>
    <property type="match status" value="1"/>
</dbReference>
<feature type="transmembrane region" description="Helical" evidence="7">
    <location>
        <begin position="491"/>
        <end position="512"/>
    </location>
</feature>
<dbReference type="EMBL" id="KN822947">
    <property type="protein sequence ID" value="KIO33687.1"/>
    <property type="molecule type" value="Genomic_DNA"/>
</dbReference>
<dbReference type="InterPro" id="IPR036259">
    <property type="entry name" value="MFS_trans_sf"/>
</dbReference>
<feature type="transmembrane region" description="Helical" evidence="7">
    <location>
        <begin position="35"/>
        <end position="57"/>
    </location>
</feature>
<feature type="transmembrane region" description="Helical" evidence="7">
    <location>
        <begin position="103"/>
        <end position="122"/>
    </location>
</feature>
<keyword evidence="2" id="KW-0813">Transport</keyword>
<feature type="transmembrane region" description="Helical" evidence="7">
    <location>
        <begin position="259"/>
        <end position="282"/>
    </location>
</feature>
<dbReference type="PANTHER" id="PTHR42718">
    <property type="entry name" value="MAJOR FACILITATOR SUPERFAMILY MULTIDRUG TRANSPORTER MFSC"/>
    <property type="match status" value="1"/>
</dbReference>
<sequence length="556" mass="59434">MDPVEKEPTPHVEITPSPTVSEVVNKPAQKTRAQAIILVLGTTLGQLSTVAGSAIQIQLPTIGKDLNIPESKLQWPITAYSITAGCMLLLCGRLADIYGRKKAFILGAIWYIIWSLASGFAQNEIQLAIFRAFQGIGGAAIIPSAVGIIAQEFPPGRARSIAFATFACGAPVGGSIGMLVGGTVTQLSSISWRAMFFILCGMTALAALAVFYVVPKDVRNEKRDKRVDWVGAALITTSLVLLLFVLAQGEVASNQWKTGYIIALLIVSILGIGCFIAWEHYLETKTSFPPLMRLTLWTRANGKFAAMQVIAFLEWVAFVAWGYWATLFYQNYLGLSPVKAMLRFIPMFVSGATCNFVVAMVVGRISGSILLGVGCAATGAACLLFANIVPHATYWAFGFPAATLVVFGADFVFATGSIFVAKVALPEEQSLAGGVFNTVMQVGGAVGLALTGVIADQITQKEAKKLGVDFDPRQPESVQPPMEATLKGYRAAQWLSFAFCMLSLSLVVIFLHGIGKVGKSPKAAAEEAEVQKVPDEETASIRTMTGKQEGNEGEQS</sequence>
<feature type="transmembrane region" description="Helical" evidence="7">
    <location>
        <begin position="303"/>
        <end position="324"/>
    </location>
</feature>
<feature type="transmembrane region" description="Helical" evidence="7">
    <location>
        <begin position="77"/>
        <end position="96"/>
    </location>
</feature>
<feature type="region of interest" description="Disordered" evidence="6">
    <location>
        <begin position="1"/>
        <end position="20"/>
    </location>
</feature>
<feature type="transmembrane region" description="Helical" evidence="7">
    <location>
        <begin position="161"/>
        <end position="182"/>
    </location>
</feature>
<dbReference type="InterPro" id="IPR020846">
    <property type="entry name" value="MFS_dom"/>
</dbReference>
<evidence type="ECO:0000256" key="7">
    <source>
        <dbReference type="SAM" id="Phobius"/>
    </source>
</evidence>
<evidence type="ECO:0000313" key="10">
    <source>
        <dbReference type="Proteomes" id="UP000054248"/>
    </source>
</evidence>
<evidence type="ECO:0000256" key="5">
    <source>
        <dbReference type="ARBA" id="ARBA00023136"/>
    </source>
</evidence>
<organism evidence="9 10">
    <name type="scientific">Tulasnella calospora MUT 4182</name>
    <dbReference type="NCBI Taxonomy" id="1051891"/>
    <lineage>
        <taxon>Eukaryota</taxon>
        <taxon>Fungi</taxon>
        <taxon>Dikarya</taxon>
        <taxon>Basidiomycota</taxon>
        <taxon>Agaricomycotina</taxon>
        <taxon>Agaricomycetes</taxon>
        <taxon>Cantharellales</taxon>
        <taxon>Tulasnellaceae</taxon>
        <taxon>Tulasnella</taxon>
    </lineage>
</organism>
<dbReference type="HOGENOM" id="CLU_000960_27_0_1"/>
<evidence type="ECO:0000256" key="3">
    <source>
        <dbReference type="ARBA" id="ARBA00022692"/>
    </source>
</evidence>
<feature type="domain" description="Major facilitator superfamily (MFS) profile" evidence="8">
    <location>
        <begin position="34"/>
        <end position="516"/>
    </location>
</feature>
<dbReference type="Pfam" id="PF07690">
    <property type="entry name" value="MFS_1"/>
    <property type="match status" value="1"/>
</dbReference>
<evidence type="ECO:0000256" key="6">
    <source>
        <dbReference type="SAM" id="MobiDB-lite"/>
    </source>
</evidence>
<keyword evidence="3 7" id="KW-0812">Transmembrane</keyword>
<comment type="subcellular location">
    <subcellularLocation>
        <location evidence="1">Membrane</location>
        <topology evidence="1">Multi-pass membrane protein</topology>
    </subcellularLocation>
</comment>
<accession>A0A0C3MJ34</accession>
<feature type="transmembrane region" description="Helical" evidence="7">
    <location>
        <begin position="194"/>
        <end position="215"/>
    </location>
</feature>